<dbReference type="PANTHER" id="PTHR43244:SF2">
    <property type="entry name" value="CONSERVED HYPOTHETICAL ALANINE AND PROLINE-RICH PROTEIN"/>
    <property type="match status" value="1"/>
</dbReference>
<proteinExistence type="predicted"/>
<evidence type="ECO:0000313" key="2">
    <source>
        <dbReference type="EMBL" id="SFO51690.1"/>
    </source>
</evidence>
<dbReference type="InterPro" id="IPR019919">
    <property type="entry name" value="Lucif-like_OxRdtase_MSMEG_2256"/>
</dbReference>
<evidence type="ECO:0000313" key="3">
    <source>
        <dbReference type="Proteomes" id="UP000199614"/>
    </source>
</evidence>
<dbReference type="OrthoDB" id="3284378at2"/>
<dbReference type="InterPro" id="IPR036661">
    <property type="entry name" value="Luciferase-like_sf"/>
</dbReference>
<evidence type="ECO:0000259" key="1">
    <source>
        <dbReference type="Pfam" id="PF00296"/>
    </source>
</evidence>
<dbReference type="Gene3D" id="3.20.20.30">
    <property type="entry name" value="Luciferase-like domain"/>
    <property type="match status" value="1"/>
</dbReference>
<dbReference type="Pfam" id="PF00296">
    <property type="entry name" value="Bac_luciferase"/>
    <property type="match status" value="1"/>
</dbReference>
<protein>
    <submittedName>
        <fullName evidence="2">Probable F420-dependent oxidoreductase, MSMEG_2256 family</fullName>
    </submittedName>
</protein>
<dbReference type="InterPro" id="IPR050564">
    <property type="entry name" value="F420-G6PD/mer"/>
</dbReference>
<dbReference type="InterPro" id="IPR011251">
    <property type="entry name" value="Luciferase-like_dom"/>
</dbReference>
<dbReference type="RefSeq" id="WP_093356452.1">
    <property type="nucleotide sequence ID" value="NZ_FOUY01000075.1"/>
</dbReference>
<dbReference type="NCBIfam" id="TIGR03617">
    <property type="entry name" value="F420_MSMEG_2256"/>
    <property type="match status" value="1"/>
</dbReference>
<feature type="domain" description="Luciferase-like" evidence="1">
    <location>
        <begin position="12"/>
        <end position="304"/>
    </location>
</feature>
<organism evidence="2 3">
    <name type="scientific">Pseudonocardia ammonioxydans</name>
    <dbReference type="NCBI Taxonomy" id="260086"/>
    <lineage>
        <taxon>Bacteria</taxon>
        <taxon>Bacillati</taxon>
        <taxon>Actinomycetota</taxon>
        <taxon>Actinomycetes</taxon>
        <taxon>Pseudonocardiales</taxon>
        <taxon>Pseudonocardiaceae</taxon>
        <taxon>Pseudonocardia</taxon>
    </lineage>
</organism>
<reference evidence="2 3" key="1">
    <citation type="submission" date="2016-10" db="EMBL/GenBank/DDBJ databases">
        <authorList>
            <person name="de Groot N.N."/>
        </authorList>
    </citation>
    <scope>NUCLEOTIDE SEQUENCE [LARGE SCALE GENOMIC DNA]</scope>
    <source>
        <strain evidence="2 3">CGMCC 4.1877</strain>
    </source>
</reference>
<dbReference type="STRING" id="260086.SAMN05216207_107511"/>
<dbReference type="CDD" id="cd01097">
    <property type="entry name" value="Tetrahydromethanopterin_reductase"/>
    <property type="match status" value="1"/>
</dbReference>
<dbReference type="Proteomes" id="UP000199614">
    <property type="component" value="Unassembled WGS sequence"/>
</dbReference>
<dbReference type="AlphaFoldDB" id="A0A1I5HUM1"/>
<dbReference type="SUPFAM" id="SSF51679">
    <property type="entry name" value="Bacterial luciferase-like"/>
    <property type="match status" value="1"/>
</dbReference>
<name>A0A1I5HUM1_PSUAM</name>
<keyword evidence="3" id="KW-1185">Reference proteome</keyword>
<dbReference type="EMBL" id="FOUY01000075">
    <property type="protein sequence ID" value="SFO51690.1"/>
    <property type="molecule type" value="Genomic_DNA"/>
</dbReference>
<gene>
    <name evidence="2" type="ORF">SAMN05216207_107511</name>
</gene>
<accession>A0A1I5HUM1</accession>
<sequence>MKIDYQLDTSPVDVGDRIREVEAAGYHGAWLLEAAHDPFLGVGLAAAVTSRVQIGTGIAVAFARSPMTLAVSANDLQLVSRGRFLLGLGSQIRPHITRRFSMPWSHPAARMREFVLAVRAIWTSWSDASPLHFEGEFYRHTLMTPMFDPGPNPYGNPPVLLAGVGEAMTRTAGEVADGFLCHGFTTERYLREVTLPALRRGRQSAGLSMEGYEIVGMPFVTTGATEEEFATAKQATKKQIAFYASTPAYRPVLEVHGWGELQSELNVMSKAGRWAEMADLIDDEILASIAVVAEPDDVAAEITRRFGDVFTRMNLYLKTPLPAATLGPIVAALAA</sequence>
<dbReference type="PANTHER" id="PTHR43244">
    <property type="match status" value="1"/>
</dbReference>
<dbReference type="GO" id="GO:0016705">
    <property type="term" value="F:oxidoreductase activity, acting on paired donors, with incorporation or reduction of molecular oxygen"/>
    <property type="evidence" value="ECO:0007669"/>
    <property type="project" value="InterPro"/>
</dbReference>